<feature type="transmembrane region" description="Helical" evidence="7">
    <location>
        <begin position="83"/>
        <end position="100"/>
    </location>
</feature>
<evidence type="ECO:0000256" key="5">
    <source>
        <dbReference type="ARBA" id="ARBA00023063"/>
    </source>
</evidence>
<evidence type="ECO:0000256" key="7">
    <source>
        <dbReference type="SAM" id="Phobius"/>
    </source>
</evidence>
<feature type="transmembrane region" description="Helical" evidence="7">
    <location>
        <begin position="247"/>
        <end position="268"/>
    </location>
</feature>
<dbReference type="InterPro" id="IPR011701">
    <property type="entry name" value="MFS"/>
</dbReference>
<dbReference type="PANTHER" id="PTHR23515">
    <property type="entry name" value="HIGH-AFFINITY NITRATE TRANSPORTER 2.3"/>
    <property type="match status" value="1"/>
</dbReference>
<dbReference type="PROSITE" id="PS50850">
    <property type="entry name" value="MFS"/>
    <property type="match status" value="1"/>
</dbReference>
<feature type="transmembrane region" description="Helical" evidence="7">
    <location>
        <begin position="51"/>
        <end position="71"/>
    </location>
</feature>
<comment type="subcellular location">
    <subcellularLocation>
        <location evidence="1">Cell membrane</location>
        <topology evidence="1">Multi-pass membrane protein</topology>
    </subcellularLocation>
</comment>
<feature type="transmembrane region" description="Helical" evidence="7">
    <location>
        <begin position="166"/>
        <end position="190"/>
    </location>
</feature>
<feature type="transmembrane region" description="Helical" evidence="7">
    <location>
        <begin position="368"/>
        <end position="389"/>
    </location>
</feature>
<protein>
    <submittedName>
        <fullName evidence="9">Nitrate transporter</fullName>
    </submittedName>
</protein>
<evidence type="ECO:0000256" key="6">
    <source>
        <dbReference type="ARBA" id="ARBA00023136"/>
    </source>
</evidence>
<dbReference type="Gene3D" id="1.20.1250.20">
    <property type="entry name" value="MFS general substrate transporter like domains"/>
    <property type="match status" value="1"/>
</dbReference>
<proteinExistence type="inferred from homology"/>
<feature type="transmembrane region" description="Helical" evidence="7">
    <location>
        <begin position="140"/>
        <end position="160"/>
    </location>
</feature>
<feature type="domain" description="Major facilitator superfamily (MFS) profile" evidence="8">
    <location>
        <begin position="16"/>
        <end position="392"/>
    </location>
</feature>
<dbReference type="RefSeq" id="WP_338252279.1">
    <property type="nucleotide sequence ID" value="NZ_BSRI01000002.1"/>
</dbReference>
<evidence type="ECO:0000256" key="3">
    <source>
        <dbReference type="ARBA" id="ARBA00022692"/>
    </source>
</evidence>
<keyword evidence="6 7" id="KW-0472">Membrane</keyword>
<dbReference type="InterPro" id="IPR036259">
    <property type="entry name" value="MFS_trans_sf"/>
</dbReference>
<dbReference type="SUPFAM" id="SSF103473">
    <property type="entry name" value="MFS general substrate transporter"/>
    <property type="match status" value="1"/>
</dbReference>
<feature type="transmembrane region" description="Helical" evidence="7">
    <location>
        <begin position="106"/>
        <end position="128"/>
    </location>
</feature>
<dbReference type="InterPro" id="IPR044772">
    <property type="entry name" value="NO3_transporter"/>
</dbReference>
<keyword evidence="10" id="KW-1185">Reference proteome</keyword>
<feature type="transmembrane region" description="Helical" evidence="7">
    <location>
        <begin position="307"/>
        <end position="327"/>
    </location>
</feature>
<keyword evidence="5" id="KW-0534">Nitrate assimilation</keyword>
<name>A0ABQ6FR77_9CHLR</name>
<feature type="transmembrane region" description="Helical" evidence="7">
    <location>
        <begin position="280"/>
        <end position="301"/>
    </location>
</feature>
<feature type="transmembrane region" description="Helical" evidence="7">
    <location>
        <begin position="16"/>
        <end position="39"/>
    </location>
</feature>
<evidence type="ECO:0000256" key="4">
    <source>
        <dbReference type="ARBA" id="ARBA00022989"/>
    </source>
</evidence>
<gene>
    <name evidence="9" type="primary">nasA_1</name>
    <name evidence="9" type="ORF">KDH_35730</name>
</gene>
<dbReference type="EMBL" id="BSRI01000002">
    <property type="protein sequence ID" value="GLV56734.1"/>
    <property type="molecule type" value="Genomic_DNA"/>
</dbReference>
<evidence type="ECO:0000313" key="10">
    <source>
        <dbReference type="Proteomes" id="UP001344906"/>
    </source>
</evidence>
<evidence type="ECO:0000256" key="2">
    <source>
        <dbReference type="ARBA" id="ARBA00008432"/>
    </source>
</evidence>
<sequence length="417" mass="45038">MSFMHSRDGIQTSAKLTVLASFLHFDMCFTIWVLLGSLSVPISQSLGLNPFLQTVMVAVPTLSGSLMRIPMGLLGDRFGGRRVGLLMLIFLFIPLLLGWLLNINFPAVLCIGLMLGIGGSSFAVALPMASHWYPPSKQGLVMGISAAGNMGVVFANLLAPSLARTYGWHVVLGITMLPLALVLLFFFLFASDCPTRPQPHGVTKYAAILKTSDLWWFCLLYSVTFGGFVGLGTFLPQFFHNQYGISAVNAGYLTALATFVGSTCRPFGGYIADKLGGIRILTGVFLLVALAYAMAAFLFPLPFMAPLLVMGVMFLSVGNGAVFQLIPQRFQTEIGIVTGVVGAFGGIGGFILPLILGSFKQTSGSYTFGWIVLAGVALLVLAMLRILVLRQRGWRSRWRALNVAEDPVLAEVPEYQM</sequence>
<reference evidence="9 10" key="1">
    <citation type="submission" date="2023-02" db="EMBL/GenBank/DDBJ databases">
        <title>Dictyobacter halimunensis sp. nov., a new member of the class Ktedonobacteria from forest soil in a geothermal area.</title>
        <authorList>
            <person name="Rachmania M.K."/>
            <person name="Ningsih F."/>
            <person name="Sakai Y."/>
            <person name="Yabe S."/>
            <person name="Yokota A."/>
            <person name="Sjamsuridzal W."/>
        </authorList>
    </citation>
    <scope>NUCLEOTIDE SEQUENCE [LARGE SCALE GENOMIC DNA]</scope>
    <source>
        <strain evidence="9 10">S3.2.2.5</strain>
    </source>
</reference>
<dbReference type="Pfam" id="PF07690">
    <property type="entry name" value="MFS_1"/>
    <property type="match status" value="1"/>
</dbReference>
<feature type="transmembrane region" description="Helical" evidence="7">
    <location>
        <begin position="214"/>
        <end position="235"/>
    </location>
</feature>
<keyword evidence="4 7" id="KW-1133">Transmembrane helix</keyword>
<organism evidence="9 10">
    <name type="scientific">Dictyobacter halimunensis</name>
    <dbReference type="NCBI Taxonomy" id="3026934"/>
    <lineage>
        <taxon>Bacteria</taxon>
        <taxon>Bacillati</taxon>
        <taxon>Chloroflexota</taxon>
        <taxon>Ktedonobacteria</taxon>
        <taxon>Ktedonobacterales</taxon>
        <taxon>Dictyobacteraceae</taxon>
        <taxon>Dictyobacter</taxon>
    </lineage>
</organism>
<evidence type="ECO:0000259" key="8">
    <source>
        <dbReference type="PROSITE" id="PS50850"/>
    </source>
</evidence>
<comment type="similarity">
    <text evidence="2">Belongs to the major facilitator superfamily. Nitrate/nitrite porter (TC 2.A.1.8) family.</text>
</comment>
<keyword evidence="3 7" id="KW-0812">Transmembrane</keyword>
<evidence type="ECO:0000313" key="9">
    <source>
        <dbReference type="EMBL" id="GLV56734.1"/>
    </source>
</evidence>
<feature type="transmembrane region" description="Helical" evidence="7">
    <location>
        <begin position="334"/>
        <end position="356"/>
    </location>
</feature>
<dbReference type="InterPro" id="IPR020846">
    <property type="entry name" value="MFS_dom"/>
</dbReference>
<evidence type="ECO:0000256" key="1">
    <source>
        <dbReference type="ARBA" id="ARBA00004651"/>
    </source>
</evidence>
<accession>A0ABQ6FR77</accession>
<comment type="caution">
    <text evidence="9">The sequence shown here is derived from an EMBL/GenBank/DDBJ whole genome shotgun (WGS) entry which is preliminary data.</text>
</comment>
<dbReference type="Proteomes" id="UP001344906">
    <property type="component" value="Unassembled WGS sequence"/>
</dbReference>